<evidence type="ECO:0000256" key="1">
    <source>
        <dbReference type="ARBA" id="ARBA00007637"/>
    </source>
</evidence>
<dbReference type="PANTHER" id="PTHR43000">
    <property type="entry name" value="DTDP-D-GLUCOSE 4,6-DEHYDRATASE-RELATED"/>
    <property type="match status" value="1"/>
</dbReference>
<dbReference type="SUPFAM" id="SSF51735">
    <property type="entry name" value="NAD(P)-binding Rossmann-fold domains"/>
    <property type="match status" value="1"/>
</dbReference>
<dbReference type="RefSeq" id="WP_066449847.1">
    <property type="nucleotide sequence ID" value="NZ_JANKBF010000012.1"/>
</dbReference>
<evidence type="ECO:0000259" key="2">
    <source>
        <dbReference type="Pfam" id="PF01370"/>
    </source>
</evidence>
<dbReference type="GeneID" id="98915527"/>
<evidence type="ECO:0000313" key="4">
    <source>
        <dbReference type="Proteomes" id="UP000295515"/>
    </source>
</evidence>
<comment type="similarity">
    <text evidence="1">Belongs to the NAD(P)-dependent epimerase/dehydratase family.</text>
</comment>
<evidence type="ECO:0000313" key="3">
    <source>
        <dbReference type="EMBL" id="TCV98651.1"/>
    </source>
</evidence>
<reference evidence="3 4" key="1">
    <citation type="submission" date="2019-03" db="EMBL/GenBank/DDBJ databases">
        <title>Genomic Encyclopedia of Type Strains, Phase IV (KMG-IV): sequencing the most valuable type-strain genomes for metagenomic binning, comparative biology and taxonomic classification.</title>
        <authorList>
            <person name="Goeker M."/>
        </authorList>
    </citation>
    <scope>NUCLEOTIDE SEQUENCE [LARGE SCALE GENOMIC DNA]</scope>
    <source>
        <strain evidence="3 4">DSM 29487</strain>
    </source>
</reference>
<name>A0A4R3Z0M4_9FIRM</name>
<proteinExistence type="inferred from homology"/>
<dbReference type="Proteomes" id="UP000295515">
    <property type="component" value="Unassembled WGS sequence"/>
</dbReference>
<dbReference type="InterPro" id="IPR036291">
    <property type="entry name" value="NAD(P)-bd_dom_sf"/>
</dbReference>
<accession>A0A4R3Z0M4</accession>
<dbReference type="EMBL" id="SMCQ01000011">
    <property type="protein sequence ID" value="TCV98651.1"/>
    <property type="molecule type" value="Genomic_DNA"/>
</dbReference>
<organism evidence="3 4">
    <name type="scientific">Longibaculum muris</name>
    <dbReference type="NCBI Taxonomy" id="1796628"/>
    <lineage>
        <taxon>Bacteria</taxon>
        <taxon>Bacillati</taxon>
        <taxon>Bacillota</taxon>
        <taxon>Erysipelotrichia</taxon>
        <taxon>Erysipelotrichales</taxon>
        <taxon>Coprobacillaceae</taxon>
        <taxon>Longibaculum</taxon>
    </lineage>
</organism>
<gene>
    <name evidence="3" type="ORF">EDD60_11158</name>
</gene>
<dbReference type="Pfam" id="PF01370">
    <property type="entry name" value="Epimerase"/>
    <property type="match status" value="1"/>
</dbReference>
<dbReference type="Gene3D" id="3.40.50.720">
    <property type="entry name" value="NAD(P)-binding Rossmann-like Domain"/>
    <property type="match status" value="1"/>
</dbReference>
<sequence>MILNTKTLKVLLIGGTGTISMPICEKLAIDPSIDLYVLNRGHKPLPTGATQIICDFNDTEQLQDVLKQYSFDIVCNFIIYKPQQAIQQIELFRGKIQQYIFISTVATYNHETAICIDETQEQNNIYSQYGQDKTKCEQLFFKAYQQFGFPITIVRPSQTYGYDRIPLSVKGKSCWSVVERILNDQPVIVHGDGKSTWHCTHTFDFADNFIQLINNEKTIGQAYHNINPRFVTWDMIYHELYRLLNKQPHIVHIPSDLLAMSQKYDHTTAFLGDKQYSCCYDMSKIKRDIDHFDHHISIEKGLAMYLKYMDAHPELKIKDDEYNEWCNHLIDIYHQVEKTVKDNL</sequence>
<dbReference type="InterPro" id="IPR001509">
    <property type="entry name" value="Epimerase_deHydtase"/>
</dbReference>
<keyword evidence="4" id="KW-1185">Reference proteome</keyword>
<dbReference type="AlphaFoldDB" id="A0A4R3Z0M4"/>
<protein>
    <submittedName>
        <fullName evidence="3">Nucleoside-diphosphate-sugar epimerase</fullName>
    </submittedName>
</protein>
<comment type="caution">
    <text evidence="3">The sequence shown here is derived from an EMBL/GenBank/DDBJ whole genome shotgun (WGS) entry which is preliminary data.</text>
</comment>
<feature type="domain" description="NAD-dependent epimerase/dehydratase" evidence="2">
    <location>
        <begin position="10"/>
        <end position="219"/>
    </location>
</feature>